<dbReference type="InterPro" id="IPR017907">
    <property type="entry name" value="Znf_RING_CS"/>
</dbReference>
<feature type="compositionally biased region" description="Polar residues" evidence="5">
    <location>
        <begin position="602"/>
        <end position="626"/>
    </location>
</feature>
<feature type="non-terminal residue" evidence="8">
    <location>
        <position position="1676"/>
    </location>
</feature>
<feature type="region of interest" description="Disordered" evidence="5">
    <location>
        <begin position="555"/>
        <end position="583"/>
    </location>
</feature>
<feature type="compositionally biased region" description="Basic and acidic residues" evidence="5">
    <location>
        <begin position="1133"/>
        <end position="1145"/>
    </location>
</feature>
<dbReference type="PROSITE" id="PS50016">
    <property type="entry name" value="ZF_PHD_2"/>
    <property type="match status" value="1"/>
</dbReference>
<evidence type="ECO:0000256" key="4">
    <source>
        <dbReference type="PROSITE-ProRule" id="PRU00175"/>
    </source>
</evidence>
<dbReference type="PANTHER" id="PTHR12618">
    <property type="entry name" value="PHD AND RING FINGER DOMAIN-CONTAINING PROTEIN 1"/>
    <property type="match status" value="1"/>
</dbReference>
<evidence type="ECO:0000259" key="6">
    <source>
        <dbReference type="PROSITE" id="PS50016"/>
    </source>
</evidence>
<gene>
    <name evidence="8" type="primary">Phrf1</name>
    <name evidence="8" type="ORF">CEUAER_R03180</name>
</gene>
<dbReference type="OrthoDB" id="1935339at2759"/>
<dbReference type="SUPFAM" id="SSF57850">
    <property type="entry name" value="RING/U-box"/>
    <property type="match status" value="1"/>
</dbReference>
<accession>A0A7L4K4B5</accession>
<feature type="compositionally biased region" description="Low complexity" evidence="5">
    <location>
        <begin position="555"/>
        <end position="570"/>
    </location>
</feature>
<dbReference type="PANTHER" id="PTHR12618:SF20">
    <property type="entry name" value="PHD AND RING FINGER DOMAIN-CONTAINING PROTEIN 1"/>
    <property type="match status" value="1"/>
</dbReference>
<feature type="region of interest" description="Disordered" evidence="5">
    <location>
        <begin position="28"/>
        <end position="91"/>
    </location>
</feature>
<dbReference type="InterPro" id="IPR019786">
    <property type="entry name" value="Zinc_finger_PHD-type_CS"/>
</dbReference>
<feature type="domain" description="PHD-type" evidence="6">
    <location>
        <begin position="191"/>
        <end position="241"/>
    </location>
</feature>
<dbReference type="InterPro" id="IPR019787">
    <property type="entry name" value="Znf_PHD-finger"/>
</dbReference>
<feature type="compositionally biased region" description="Basic residues" evidence="5">
    <location>
        <begin position="1203"/>
        <end position="1220"/>
    </location>
</feature>
<evidence type="ECO:0000256" key="3">
    <source>
        <dbReference type="ARBA" id="ARBA00022833"/>
    </source>
</evidence>
<keyword evidence="1" id="KW-0479">Metal-binding</keyword>
<feature type="compositionally biased region" description="Polar residues" evidence="5">
    <location>
        <begin position="706"/>
        <end position="732"/>
    </location>
</feature>
<feature type="compositionally biased region" description="Basic residues" evidence="5">
    <location>
        <begin position="1122"/>
        <end position="1132"/>
    </location>
</feature>
<dbReference type="InterPro" id="IPR013083">
    <property type="entry name" value="Znf_RING/FYVE/PHD"/>
</dbReference>
<dbReference type="CDD" id="cd15536">
    <property type="entry name" value="PHD_PHRF1"/>
    <property type="match status" value="1"/>
</dbReference>
<name>A0A7L4K4B5_9AVES</name>
<dbReference type="SUPFAM" id="SSF57903">
    <property type="entry name" value="FYVE/PHD zinc finger"/>
    <property type="match status" value="1"/>
</dbReference>
<dbReference type="InterPro" id="IPR001965">
    <property type="entry name" value="Znf_PHD"/>
</dbReference>
<evidence type="ECO:0000256" key="5">
    <source>
        <dbReference type="SAM" id="MobiDB-lite"/>
    </source>
</evidence>
<feature type="compositionally biased region" description="Polar residues" evidence="5">
    <location>
        <begin position="739"/>
        <end position="761"/>
    </location>
</feature>
<organism evidence="8 9">
    <name type="scientific">Ceuthmochares aereus</name>
    <dbReference type="NCBI Taxonomy" id="1961834"/>
    <lineage>
        <taxon>Eukaryota</taxon>
        <taxon>Metazoa</taxon>
        <taxon>Chordata</taxon>
        <taxon>Craniata</taxon>
        <taxon>Vertebrata</taxon>
        <taxon>Euteleostomi</taxon>
        <taxon>Archelosauria</taxon>
        <taxon>Archosauria</taxon>
        <taxon>Dinosauria</taxon>
        <taxon>Saurischia</taxon>
        <taxon>Theropoda</taxon>
        <taxon>Coelurosauria</taxon>
        <taxon>Aves</taxon>
        <taxon>Neognathae</taxon>
        <taxon>Neoaves</taxon>
        <taxon>Otidimorphae</taxon>
        <taxon>Cuculiformes</taxon>
        <taxon>Cuculidae</taxon>
        <taxon>Ceuthmochares</taxon>
    </lineage>
</organism>
<dbReference type="Gene3D" id="3.30.40.10">
    <property type="entry name" value="Zinc/RING finger domain, C3HC4 (zinc finger)"/>
    <property type="match status" value="2"/>
</dbReference>
<dbReference type="InterPro" id="IPR047157">
    <property type="entry name" value="PHRF1/Atg35"/>
</dbReference>
<dbReference type="Pfam" id="PF00628">
    <property type="entry name" value="PHD"/>
    <property type="match status" value="1"/>
</dbReference>
<feature type="compositionally biased region" description="Basic residues" evidence="5">
    <location>
        <begin position="1169"/>
        <end position="1188"/>
    </location>
</feature>
<feature type="compositionally biased region" description="Basic and acidic residues" evidence="5">
    <location>
        <begin position="1074"/>
        <end position="1083"/>
    </location>
</feature>
<evidence type="ECO:0000256" key="1">
    <source>
        <dbReference type="ARBA" id="ARBA00022723"/>
    </source>
</evidence>
<dbReference type="Proteomes" id="UP000519239">
    <property type="component" value="Unassembled WGS sequence"/>
</dbReference>
<dbReference type="Pfam" id="PF13639">
    <property type="entry name" value="zf-RING_2"/>
    <property type="match status" value="1"/>
</dbReference>
<evidence type="ECO:0000256" key="2">
    <source>
        <dbReference type="ARBA" id="ARBA00022771"/>
    </source>
</evidence>
<reference evidence="8 9" key="1">
    <citation type="submission" date="2019-09" db="EMBL/GenBank/DDBJ databases">
        <title>Bird 10,000 Genomes (B10K) Project - Family phase.</title>
        <authorList>
            <person name="Zhang G."/>
        </authorList>
    </citation>
    <scope>NUCLEOTIDE SEQUENCE [LARGE SCALE GENOMIC DNA]</scope>
    <source>
        <strain evidence="8">B10K-CU-031-02</strain>
        <tissue evidence="8">Muscle</tissue>
    </source>
</reference>
<feature type="compositionally biased region" description="Basic and acidic residues" evidence="5">
    <location>
        <begin position="1155"/>
        <end position="1168"/>
    </location>
</feature>
<feature type="region of interest" description="Disordered" evidence="5">
    <location>
        <begin position="984"/>
        <end position="1240"/>
    </location>
</feature>
<keyword evidence="9" id="KW-1185">Reference proteome</keyword>
<feature type="non-terminal residue" evidence="8">
    <location>
        <position position="1"/>
    </location>
</feature>
<feature type="region of interest" description="Disordered" evidence="5">
    <location>
        <begin position="450"/>
        <end position="479"/>
    </location>
</feature>
<feature type="compositionally biased region" description="Polar residues" evidence="5">
    <location>
        <begin position="641"/>
        <end position="655"/>
    </location>
</feature>
<sequence>MDDDSQDELINKNAALGKGKRQCLALLSETESNGGNSCDSEDDTRSEEEDDYTEEEGVDEGKEESEDEELEDCDDDEEEEEDTEVAGGVMTDSLKLEPCINGVSISSDEDGENCPICLNTFRDQAVGTPENCSHYFCLDCIIEWSKNANSCPVDRILFKNISIRAHYGGKILKKIPIENTKTQGNDGEDDPTFCEVCGRSDREDRLLLCDGCDAGYHMECLNPPLSEVPVDEWFCPACAPTGVSPAADTDHVSEEEVAALMADVIPTTSRLRPQVRTRAIARTRQSERVRATVNRNRITTAQQIQHVPRYLMSSLLDETIEAVVAGLNTAIYQPPLITPRAPARQKRKTGRRKKVRGKKRIQTKSSVRKKGSGTQLKRRKRLIKKRRGKKMRNEVTARSRIARTLGLSKPVRGASLPTIYKPTEPSLGLMRADIGAASLSVFGDPYELDPFESNEEVPADPDSPVSAKRRVLSQSALRSHRPVARPISVGIPRSSVPALSPDQEAEAAPVPDLLGSILSGQSFLMMSSSDVVINRDGSLTAKKAGHNTQLSTVCSGTTASSSVAGPSVSSWLDTRTRPSSSSLFLSPSLSRIELAANSAQTTSERATVKSEYSMTPRSVQTQNVGTLSRHGSKLDEMPRFNGSSKNFLPTDSSSKPLNCNLSASSKAVAVRQPLKPPTKRIDIFDLPRIPKIKKETSSKQMEPEPTGSQSCDIPSSCVTQLTGKESTNQPGKSSKIESQKSNAKESQQQTHTSGVSFSTNTGMCSSLSPLGTSKSKGQSSFESFKINIPGNAGHPSRLSNPGFCNTFRPVDDKELQKESPSLLFSVKKKQVKSEIYDPFEPTGSDSSSASSSPERLGSGILLTNITRTISIENPKVQTFQTVRRFTPYTVENVFESGADSDVPSSNTVSHDDVTVESRIVEQISDTEGRGNMDEEDFLSSPCTSSAVKQISNTECLNEERREDPNVFFNAEELIRTNVNVKLEPDNHSKCDEQQKVQKVEETDKQLHSRPCSNSSSQNKKKVKRKKSVVKEYKRSRSGSRDRAHSRDRSSRSTSWSGGEEHSRTHTLKPKSKRSSTDRSSSHERSKKKKIKDKKAKSSWSRERRKSQSCSGSPGSTEFYENRKKRRRSRSRSRQRERSRSNSVEKTKRRKHRRDKSYERYDKDSSLRSRDRKRSRSRSRERRKWRSRSRSASPSRERKSSKSKEKRPRSRSRSKERKHRSKETSLPSLPEKDQKPSVENVSRCLEQPHSFKQEAKEELVLEELSITIQPNVRLKEMQAETPVQLREVQETIKVEPTCQEVTSETAFPVPEITSVGVPVGNMDSFAETELMTSSDPAVLRSCSNTNLEITVKIENTALCPSLMEPLPKKEVVVHAPTEAAPIQSSSKSKITDCVKEVKDECLVSNEKTSNFHKPEPEVMSQGSVLKSKAPVKRVTWNLQEEDSSTLSAGKAPRMPFYKLQRPKEGAWKAEDLKQTLNQVQLNEPPPTNYMLPEPMFPDLDSSQVYCQNTPLMPPLPSSLPPYAPVSQPTVQFIMQGSLPALGCVAGQSLTLEPGSLATGSEPGIQAPSAGNTEEEIKAPKTPVDKIKNEEYMKKLHMQERAVEEVKLAIKPFYQKREITKEEYKSILRKAVQKICHSKSGEINPMKVANLVKAYVEKYKHMRKHKKSDSEDTREVEN</sequence>
<comment type="caution">
    <text evidence="8">The sequence shown here is derived from an EMBL/GenBank/DDBJ whole genome shotgun (WGS) entry which is preliminary data.</text>
</comment>
<dbReference type="EMBL" id="VWPQ01006367">
    <property type="protein sequence ID" value="NXY47693.1"/>
    <property type="molecule type" value="Genomic_DNA"/>
</dbReference>
<feature type="region of interest" description="Disordered" evidence="5">
    <location>
        <begin position="1559"/>
        <end position="1578"/>
    </location>
</feature>
<feature type="compositionally biased region" description="Basic residues" evidence="5">
    <location>
        <begin position="343"/>
        <end position="390"/>
    </location>
</feature>
<evidence type="ECO:0000313" key="8">
    <source>
        <dbReference type="EMBL" id="NXY47693.1"/>
    </source>
</evidence>
<dbReference type="InterPro" id="IPR057031">
    <property type="entry name" value="SFR19-like_C"/>
</dbReference>
<keyword evidence="3" id="KW-0862">Zinc</keyword>
<feature type="region of interest" description="Disordered" evidence="5">
    <location>
        <begin position="340"/>
        <end position="394"/>
    </location>
</feature>
<feature type="compositionally biased region" description="Basic and acidic residues" evidence="5">
    <location>
        <begin position="984"/>
        <end position="1006"/>
    </location>
</feature>
<feature type="region of interest" description="Disordered" evidence="5">
    <location>
        <begin position="679"/>
        <end position="761"/>
    </location>
</feature>
<dbReference type="CDD" id="cd16635">
    <property type="entry name" value="mRING-HC-C3HC3D_PHRF1"/>
    <property type="match status" value="1"/>
</dbReference>
<feature type="region of interest" description="Disordered" evidence="5">
    <location>
        <begin position="837"/>
        <end position="856"/>
    </location>
</feature>
<feature type="compositionally biased region" description="Acidic residues" evidence="5">
    <location>
        <begin position="39"/>
        <end position="84"/>
    </location>
</feature>
<feature type="compositionally biased region" description="Basic and acidic residues" evidence="5">
    <location>
        <begin position="1028"/>
        <end position="1050"/>
    </location>
</feature>
<evidence type="ECO:0000313" key="9">
    <source>
        <dbReference type="Proteomes" id="UP000519239"/>
    </source>
</evidence>
<feature type="compositionally biased region" description="Acidic residues" evidence="5">
    <location>
        <begin position="450"/>
        <end position="459"/>
    </location>
</feature>
<dbReference type="PROSITE" id="PS50089">
    <property type="entry name" value="ZF_RING_2"/>
    <property type="match status" value="1"/>
</dbReference>
<feature type="region of interest" description="Disordered" evidence="5">
    <location>
        <begin position="602"/>
        <end position="655"/>
    </location>
</feature>
<dbReference type="SMART" id="SM00249">
    <property type="entry name" value="PHD"/>
    <property type="match status" value="1"/>
</dbReference>
<proteinExistence type="predicted"/>
<keyword evidence="2 4" id="KW-0863">Zinc-finger</keyword>
<feature type="compositionally biased region" description="Basic residues" evidence="5">
    <location>
        <begin position="1064"/>
        <end position="1073"/>
    </location>
</feature>
<dbReference type="PROSITE" id="PS00518">
    <property type="entry name" value="ZF_RING_1"/>
    <property type="match status" value="1"/>
</dbReference>
<feature type="domain" description="RING-type" evidence="7">
    <location>
        <begin position="114"/>
        <end position="155"/>
    </location>
</feature>
<dbReference type="Pfam" id="PF23030">
    <property type="entry name" value="SCAF11-like_C"/>
    <property type="match status" value="1"/>
</dbReference>
<dbReference type="InterPro" id="IPR001841">
    <property type="entry name" value="Znf_RING"/>
</dbReference>
<feature type="compositionally biased region" description="Polar residues" evidence="5">
    <location>
        <begin position="29"/>
        <end position="38"/>
    </location>
</feature>
<feature type="compositionally biased region" description="Basic residues" evidence="5">
    <location>
        <begin position="1084"/>
        <end position="1106"/>
    </location>
</feature>
<dbReference type="GO" id="GO:0008270">
    <property type="term" value="F:zinc ion binding"/>
    <property type="evidence" value="ECO:0007669"/>
    <property type="project" value="UniProtKB-KW"/>
</dbReference>
<dbReference type="InterPro" id="IPR011011">
    <property type="entry name" value="Znf_FYVE_PHD"/>
</dbReference>
<dbReference type="PROSITE" id="PS01359">
    <property type="entry name" value="ZF_PHD_1"/>
    <property type="match status" value="1"/>
</dbReference>
<evidence type="ECO:0000259" key="7">
    <source>
        <dbReference type="PROSITE" id="PS50089"/>
    </source>
</evidence>
<feature type="compositionally biased region" description="Basic residues" evidence="5">
    <location>
        <begin position="1018"/>
        <end position="1027"/>
    </location>
</feature>
<protein>
    <submittedName>
        <fullName evidence="8">PHRF1 protein</fullName>
    </submittedName>
</protein>
<dbReference type="SMART" id="SM00184">
    <property type="entry name" value="RING"/>
    <property type="match status" value="2"/>
</dbReference>